<accession>A0ABS6YER5</accession>
<proteinExistence type="predicted"/>
<dbReference type="EMBL" id="JAHXCT010000008">
    <property type="protein sequence ID" value="MBW4770054.1"/>
    <property type="molecule type" value="Genomic_DNA"/>
</dbReference>
<evidence type="ECO:0000313" key="3">
    <source>
        <dbReference type="Proteomes" id="UP000788426"/>
    </source>
</evidence>
<comment type="caution">
    <text evidence="2">The sequence shown here is derived from an EMBL/GenBank/DDBJ whole genome shotgun (WGS) entry which is preliminary data.</text>
</comment>
<reference evidence="2 3" key="1">
    <citation type="submission" date="2021-07" db="EMBL/GenBank/DDBJ databases">
        <title>Genomic diversity and antimicrobial resistance of Prevotella spp. isolated from chronic lung disease airways.</title>
        <authorList>
            <person name="Webb K.A."/>
            <person name="Olagoke O.S."/>
            <person name="Baird T."/>
            <person name="Neill J."/>
            <person name="Pham A."/>
            <person name="Wells T.J."/>
            <person name="Ramsay K.A."/>
            <person name="Bell S.C."/>
            <person name="Sarovich D.S."/>
            <person name="Price E.P."/>
        </authorList>
    </citation>
    <scope>NUCLEOTIDE SEQUENCE [LARGE SCALE GENOMIC DNA]</scope>
    <source>
        <strain evidence="2 3">SCHI0011.S.12</strain>
    </source>
</reference>
<keyword evidence="3" id="KW-1185">Reference proteome</keyword>
<evidence type="ECO:0000313" key="2">
    <source>
        <dbReference type="EMBL" id="MBW4770054.1"/>
    </source>
</evidence>
<dbReference type="Pfam" id="PF14092">
    <property type="entry name" value="DUF4270"/>
    <property type="match status" value="1"/>
</dbReference>
<organism evidence="2 3">
    <name type="scientific">Hoylesella nanceiensis</name>
    <dbReference type="NCBI Taxonomy" id="425941"/>
    <lineage>
        <taxon>Bacteria</taxon>
        <taxon>Pseudomonadati</taxon>
        <taxon>Bacteroidota</taxon>
        <taxon>Bacteroidia</taxon>
        <taxon>Bacteroidales</taxon>
        <taxon>Prevotellaceae</taxon>
        <taxon>Hoylesella</taxon>
    </lineage>
</organism>
<protein>
    <submittedName>
        <fullName evidence="2">DUF4270 domain-containing protein</fullName>
    </submittedName>
</protein>
<dbReference type="RefSeq" id="WP_219482266.1">
    <property type="nucleotide sequence ID" value="NZ_JAHXCT010000008.1"/>
</dbReference>
<dbReference type="InterPro" id="IPR025366">
    <property type="entry name" value="DUF4270"/>
</dbReference>
<feature type="signal peptide" evidence="1">
    <location>
        <begin position="1"/>
        <end position="21"/>
    </location>
</feature>
<gene>
    <name evidence="2" type="ORF">KZO38_09850</name>
</gene>
<feature type="chain" id="PRO_5045248700" evidence="1">
    <location>
        <begin position="22"/>
        <end position="478"/>
    </location>
</feature>
<sequence>MRLKYLFICCLGMLLAASCSENTSNLGGSLIDDTDKLTINSDSFEVSTKSVLSGAVLSRDANNHLGKVLDAETGTYITSNFMTQFYCPNDFSLPKTDSIVSKDASGVYADSCRITLYYDSFYGDSLTKMKVTAFIMDQPMLENREYKSDFNPEVSPYITSNSTKYEKVYSLVDMNIPATVRSKKTYYKGITIDLNSKYYDKNHVEYKNFGTYLMKQYYSNPSYFANPLQFIKNVLPGIYFKSTSGVGAMANISAVDISVFFRLKKNGQDTKGGVSFSGTEEVLSTTYVQNDQTKLNSLVNETQHTYLKTPAGIYTQMELPIEKIMQGHDNDTISSAKIMLHRINNTTASQYAFNVPTTVMLIPVDEAATFFSQRKLADNKTSYLAEYSKTYNTYTFNNISKLVHAMYKAKKNGTASANWNKVLLIPVKATYTSDASSGLTILSSVEPDMSLTSTKLVGGANSTNGKVLINVIYSKFNR</sequence>
<dbReference type="PROSITE" id="PS51257">
    <property type="entry name" value="PROKAR_LIPOPROTEIN"/>
    <property type="match status" value="1"/>
</dbReference>
<dbReference type="Proteomes" id="UP000788426">
    <property type="component" value="Unassembled WGS sequence"/>
</dbReference>
<evidence type="ECO:0000256" key="1">
    <source>
        <dbReference type="SAM" id="SignalP"/>
    </source>
</evidence>
<keyword evidence="1" id="KW-0732">Signal</keyword>
<name>A0ABS6YER5_9BACT</name>